<organism evidence="2 3">
    <name type="scientific">Nocardioides dokdonensis FR1436</name>
    <dbReference type="NCBI Taxonomy" id="1300347"/>
    <lineage>
        <taxon>Bacteria</taxon>
        <taxon>Bacillati</taxon>
        <taxon>Actinomycetota</taxon>
        <taxon>Actinomycetes</taxon>
        <taxon>Propionibacteriales</taxon>
        <taxon>Nocardioidaceae</taxon>
        <taxon>Nocardioides</taxon>
    </lineage>
</organism>
<keyword evidence="1" id="KW-0812">Transmembrane</keyword>
<keyword evidence="1" id="KW-1133">Transmembrane helix</keyword>
<protein>
    <submittedName>
        <fullName evidence="2">Uncharacterized protein</fullName>
    </submittedName>
</protein>
<dbReference type="AlphaFoldDB" id="A0A1A9GL00"/>
<dbReference type="Proteomes" id="UP000077868">
    <property type="component" value="Chromosome"/>
</dbReference>
<keyword evidence="3" id="KW-1185">Reference proteome</keyword>
<feature type="transmembrane region" description="Helical" evidence="1">
    <location>
        <begin position="26"/>
        <end position="44"/>
    </location>
</feature>
<name>A0A1A9GL00_9ACTN</name>
<dbReference type="EMBL" id="CP015079">
    <property type="protein sequence ID" value="ANH38360.1"/>
    <property type="molecule type" value="Genomic_DNA"/>
</dbReference>
<evidence type="ECO:0000256" key="1">
    <source>
        <dbReference type="SAM" id="Phobius"/>
    </source>
</evidence>
<sequence length="203" mass="21839">MALLVVVLALTAVSWAVDGFVAWSIRGVNVAVGLLLVAAVSALVRPRRRREPEVRPDGTRVFLAPALTTWPLLGAWGVVLVVAGMWAYLAVTDLGALESPGWALITVGGAIASLPDLLRLLTGRLHRWRLEIGPQGVTYRGYRTDQTWPWAQVHGAHLQARPAGAAIDVKGPGEDPLVPITAFAVSPEQLVEEIRQGRATARR</sequence>
<dbReference type="PATRIC" id="fig|1300347.3.peg.1931"/>
<gene>
    <name evidence="2" type="ORF">I601_1930</name>
</gene>
<feature type="transmembrane region" description="Helical" evidence="1">
    <location>
        <begin position="101"/>
        <end position="121"/>
    </location>
</feature>
<dbReference type="KEGG" id="ndk:I601_1930"/>
<accession>A0A1A9GL00</accession>
<evidence type="ECO:0000313" key="2">
    <source>
        <dbReference type="EMBL" id="ANH38360.1"/>
    </source>
</evidence>
<keyword evidence="1" id="KW-0472">Membrane</keyword>
<evidence type="ECO:0000313" key="3">
    <source>
        <dbReference type="Proteomes" id="UP000077868"/>
    </source>
</evidence>
<proteinExistence type="predicted"/>
<reference evidence="2 3" key="1">
    <citation type="submission" date="2016-03" db="EMBL/GenBank/DDBJ databases">
        <title>Complete genome sequence of a soil Actinobacterium, Nocardioides dokdonensis FR1436.</title>
        <authorList>
            <person name="Kwon S.-K."/>
            <person name="Kim K."/>
            <person name="Kim J.F."/>
        </authorList>
    </citation>
    <scope>NUCLEOTIDE SEQUENCE [LARGE SCALE GENOMIC DNA]</scope>
    <source>
        <strain evidence="2 3">FR1436</strain>
    </source>
</reference>
<feature type="transmembrane region" description="Helical" evidence="1">
    <location>
        <begin position="65"/>
        <end position="89"/>
    </location>
</feature>